<name>A0AC58GU72_DANRE</name>
<accession>A0AC58GU72</accession>
<proteinExistence type="predicted"/>
<gene>
    <name evidence="2" type="primary">LOC101886098</name>
</gene>
<protein>
    <submittedName>
        <fullName evidence="2">Fc receptor-like protein 5 isoform X1</fullName>
    </submittedName>
</protein>
<evidence type="ECO:0000313" key="1">
    <source>
        <dbReference type="Proteomes" id="UP000000437"/>
    </source>
</evidence>
<dbReference type="RefSeq" id="XP_073773285.1">
    <property type="nucleotide sequence ID" value="XM_073917184.1"/>
</dbReference>
<sequence>MMSRSLCFLFMSLGVSLGPVAKIAGLHLKPVLSGPRLAYRGSQVQFECKVPDWLSPLTFELWKDTEGLIATEHNINVTFDLQVTEGSEGEYSCRVTNGGLSSNTIPFQTVIPVLGARVSADPHPPLLYEGQKLVLRCEVRKGTHLSFSWFHNQQQVNPSSGLYRINADTLTVDSAGERHAGIYSCMAENQVTVNPRFSSSPNIQVIVKKHISQLSASLWVWWDGAALQANISCAVASGSPPLLFTLLLDGRQLEQKHVDALSSSFSVPILMGQDLGSARCRAQTDTRTLLSDPVHLHVVPVGGAVHVMLTYLHDVNAMTEAALLKCVPERGTFPQFSWSVNHSSLPAGGDAHAVSDRGQILILTDINSGYYRCCVRDSFNESSVWLESAEVFVQRTGERFTFIRSFSFRPSPFINLGSPQRDEPPTYPAYVLRSRCPSSCNPSLGNIHTLQLMVFLYVLYRSCIAVDGGHRISLLWFSVDGDRRRLNFYVLEHRA</sequence>
<dbReference type="Proteomes" id="UP000000437">
    <property type="component" value="Chromosome 11"/>
</dbReference>
<keyword evidence="1" id="KW-1185">Reference proteome</keyword>
<organism evidence="1 2">
    <name type="scientific">Danio rerio</name>
    <name type="common">Zebrafish</name>
    <name type="synonym">Brachydanio rerio</name>
    <dbReference type="NCBI Taxonomy" id="7955"/>
    <lineage>
        <taxon>Eukaryota</taxon>
        <taxon>Metazoa</taxon>
        <taxon>Chordata</taxon>
        <taxon>Craniata</taxon>
        <taxon>Vertebrata</taxon>
        <taxon>Euteleostomi</taxon>
        <taxon>Actinopterygii</taxon>
        <taxon>Neopterygii</taxon>
        <taxon>Teleostei</taxon>
        <taxon>Ostariophysi</taxon>
        <taxon>Cypriniformes</taxon>
        <taxon>Danionidae</taxon>
        <taxon>Danioninae</taxon>
        <taxon>Danio</taxon>
    </lineage>
</organism>
<reference evidence="2" key="1">
    <citation type="submission" date="2025-08" db="UniProtKB">
        <authorList>
            <consortium name="RefSeq"/>
        </authorList>
    </citation>
    <scope>IDENTIFICATION</scope>
    <source>
        <strain evidence="2">Tuebingen</strain>
        <tissue evidence="2">Fibroblasts and whole tissue</tissue>
    </source>
</reference>
<evidence type="ECO:0000313" key="2">
    <source>
        <dbReference type="RefSeq" id="XP_073773285.1"/>
    </source>
</evidence>